<evidence type="ECO:0000313" key="5">
    <source>
        <dbReference type="Proteomes" id="UP000001058"/>
    </source>
</evidence>
<dbReference type="Proteomes" id="UP000001058">
    <property type="component" value="Unassembled WGS sequence"/>
</dbReference>
<gene>
    <name evidence="4" type="ORF">VOLCADRAFT_90603</name>
</gene>
<keyword evidence="2" id="KW-0806">Transcription termination</keyword>
<comment type="similarity">
    <text evidence="1">Belongs to the mTERF family.</text>
</comment>
<dbReference type="KEGG" id="vcn:VOLCADRAFT_90603"/>
<dbReference type="InterPro" id="IPR038538">
    <property type="entry name" value="MTERF_sf"/>
</dbReference>
<keyword evidence="5" id="KW-1185">Reference proteome</keyword>
<dbReference type="Gene3D" id="1.25.70.10">
    <property type="entry name" value="Transcription termination factor 3, mitochondrial"/>
    <property type="match status" value="2"/>
</dbReference>
<dbReference type="InParanoid" id="D8TUU9"/>
<evidence type="ECO:0000256" key="1">
    <source>
        <dbReference type="ARBA" id="ARBA00007692"/>
    </source>
</evidence>
<dbReference type="AlphaFoldDB" id="D8TUU9"/>
<keyword evidence="2" id="KW-0804">Transcription</keyword>
<organism evidence="5">
    <name type="scientific">Volvox carteri f. nagariensis</name>
    <dbReference type="NCBI Taxonomy" id="3068"/>
    <lineage>
        <taxon>Eukaryota</taxon>
        <taxon>Viridiplantae</taxon>
        <taxon>Chlorophyta</taxon>
        <taxon>core chlorophytes</taxon>
        <taxon>Chlorophyceae</taxon>
        <taxon>CS clade</taxon>
        <taxon>Chlamydomonadales</taxon>
        <taxon>Volvocaceae</taxon>
        <taxon>Volvox</taxon>
    </lineage>
</organism>
<protein>
    <submittedName>
        <fullName evidence="4">Uncharacterized protein</fullName>
    </submittedName>
</protein>
<proteinExistence type="inferred from homology"/>
<accession>D8TUU9</accession>
<dbReference type="GO" id="GO:0006353">
    <property type="term" value="P:DNA-templated transcription termination"/>
    <property type="evidence" value="ECO:0007669"/>
    <property type="project" value="UniProtKB-KW"/>
</dbReference>
<sequence>MAVLPELADQEAVLGALLSSNPELVMADPQEVRQQLEGLAAALDVSLPRVARLASRVPAVWERPPEEAAGRVRDMASELGVGLDAALDLYCSQPGMWAVNHPSIIKDRLDVLATKLGVPLVDLVGLVGRQALLWAVPPPHVAVTVGDVAAGLGLTAAEATELVARVPPVVAVEKRLMRLGVQGVSATTGVSVASLLELLPRSLGLVSVPTELLASSLEKLAADLGCRPEDIVMLMTKQPTLLCAQYGTIQAALEVLELGLGVDRSAALAVLAAQPLLMYDTTADTLASRLAALGDTFKLGPDSARQLAAAQPALLVVSPATLRSAVSLLAASTGSSLAECLELAKSDPGSLILVTLQDSLLEAWSARLGLPAEAVSAMLAAQPALLELTPTTVKARLESLAALFAVPLGIAAQLALKHAALAAVPPNATITRAKNISTALKISMQAGGGPVWSGPGAANIIAKEPAMLAVLAYGAAELRGSGVADDVGEVGAAYEFYTVDWLQRQLKEVQPARVTSFAALDS</sequence>
<dbReference type="OrthoDB" id="543569at2759"/>
<dbReference type="InterPro" id="IPR003690">
    <property type="entry name" value="MTERF"/>
</dbReference>
<dbReference type="EMBL" id="GL378338">
    <property type="protein sequence ID" value="EFJ48772.1"/>
    <property type="molecule type" value="Genomic_DNA"/>
</dbReference>
<dbReference type="PANTHER" id="PTHR13068">
    <property type="entry name" value="CGI-12 PROTEIN-RELATED"/>
    <property type="match status" value="1"/>
</dbReference>
<evidence type="ECO:0000256" key="2">
    <source>
        <dbReference type="ARBA" id="ARBA00022472"/>
    </source>
</evidence>
<keyword evidence="3" id="KW-0809">Transit peptide</keyword>
<dbReference type="GO" id="GO:0003676">
    <property type="term" value="F:nucleic acid binding"/>
    <property type="evidence" value="ECO:0007669"/>
    <property type="project" value="InterPro"/>
</dbReference>
<name>D8TUU9_VOLCA</name>
<keyword evidence="2" id="KW-0805">Transcription regulation</keyword>
<dbReference type="PANTHER" id="PTHR13068:SF219">
    <property type="entry name" value="MITOCHONDRIAL TRANSCRIPTION TERMINATION FACTOR FAMILY PROTEIN"/>
    <property type="match status" value="1"/>
</dbReference>
<dbReference type="RefSeq" id="XP_002950104.1">
    <property type="nucleotide sequence ID" value="XM_002950058.1"/>
</dbReference>
<evidence type="ECO:0000256" key="3">
    <source>
        <dbReference type="ARBA" id="ARBA00022946"/>
    </source>
</evidence>
<reference evidence="4 5" key="1">
    <citation type="journal article" date="2010" name="Science">
        <title>Genomic analysis of organismal complexity in the multicellular green alga Volvox carteri.</title>
        <authorList>
            <person name="Prochnik S.E."/>
            <person name="Umen J."/>
            <person name="Nedelcu A.M."/>
            <person name="Hallmann A."/>
            <person name="Miller S.M."/>
            <person name="Nishii I."/>
            <person name="Ferris P."/>
            <person name="Kuo A."/>
            <person name="Mitros T."/>
            <person name="Fritz-Laylin L.K."/>
            <person name="Hellsten U."/>
            <person name="Chapman J."/>
            <person name="Simakov O."/>
            <person name="Rensing S.A."/>
            <person name="Terry A."/>
            <person name="Pangilinan J."/>
            <person name="Kapitonov V."/>
            <person name="Jurka J."/>
            <person name="Salamov A."/>
            <person name="Shapiro H."/>
            <person name="Schmutz J."/>
            <person name="Grimwood J."/>
            <person name="Lindquist E."/>
            <person name="Lucas S."/>
            <person name="Grigoriev I.V."/>
            <person name="Schmitt R."/>
            <person name="Kirk D."/>
            <person name="Rokhsar D.S."/>
        </authorList>
    </citation>
    <scope>NUCLEOTIDE SEQUENCE [LARGE SCALE GENOMIC DNA]</scope>
    <source>
        <strain evidence="5">f. Nagariensis / Eve</strain>
    </source>
</reference>
<dbReference type="GeneID" id="9619688"/>
<evidence type="ECO:0000313" key="4">
    <source>
        <dbReference type="EMBL" id="EFJ48772.1"/>
    </source>
</evidence>